<dbReference type="OrthoDB" id="2740572at2759"/>
<dbReference type="EMBL" id="MU167329">
    <property type="protein sequence ID" value="KAG0143048.1"/>
    <property type="molecule type" value="Genomic_DNA"/>
</dbReference>
<name>A0A9P6T9Y2_9BASI</name>
<comment type="caution">
    <text evidence="1">The sequence shown here is derived from an EMBL/GenBank/DDBJ whole genome shotgun (WGS) entry which is preliminary data.</text>
</comment>
<proteinExistence type="predicted"/>
<keyword evidence="2" id="KW-1185">Reference proteome</keyword>
<evidence type="ECO:0000313" key="1">
    <source>
        <dbReference type="EMBL" id="KAG0143048.1"/>
    </source>
</evidence>
<dbReference type="InterPro" id="IPR012337">
    <property type="entry name" value="RNaseH-like_sf"/>
</dbReference>
<organism evidence="1 2">
    <name type="scientific">Cronartium quercuum f. sp. fusiforme G11</name>
    <dbReference type="NCBI Taxonomy" id="708437"/>
    <lineage>
        <taxon>Eukaryota</taxon>
        <taxon>Fungi</taxon>
        <taxon>Dikarya</taxon>
        <taxon>Basidiomycota</taxon>
        <taxon>Pucciniomycotina</taxon>
        <taxon>Pucciniomycetes</taxon>
        <taxon>Pucciniales</taxon>
        <taxon>Coleosporiaceae</taxon>
        <taxon>Cronartium</taxon>
    </lineage>
</organism>
<dbReference type="SUPFAM" id="SSF53098">
    <property type="entry name" value="Ribonuclease H-like"/>
    <property type="match status" value="1"/>
</dbReference>
<sequence length="246" mass="27797">MFIEDELNTNPPSHKGRIHLLLQKVFLDTLYPRQYEVIKPYPCPPWTRRAEEIHNLELKHDEEIEKIKGQTEEEKLKGSMILCTDGSVIPQVGCGAAVVSDTTASNSFITNSLTSPGVVVFCNNQSAMQLVNDPPSYRFGQYLAIAIREIIDDLPPDFQIKFFCTPGHEWIELDEQADKAAREAAEEQEDPIILNTSLEKDNAVVIFQLRSNHNALVANLHRFNLSDPELCPTCKVPETTTHFLSH</sequence>
<protein>
    <recommendedName>
        <fullName evidence="3">RNase H type-1 domain-containing protein</fullName>
    </recommendedName>
</protein>
<dbReference type="AlphaFoldDB" id="A0A9P6T9Y2"/>
<accession>A0A9P6T9Y2</accession>
<gene>
    <name evidence="1" type="ORF">CROQUDRAFT_109430</name>
</gene>
<evidence type="ECO:0000313" key="2">
    <source>
        <dbReference type="Proteomes" id="UP000886653"/>
    </source>
</evidence>
<dbReference type="Proteomes" id="UP000886653">
    <property type="component" value="Unassembled WGS sequence"/>
</dbReference>
<evidence type="ECO:0008006" key="3">
    <source>
        <dbReference type="Google" id="ProtNLM"/>
    </source>
</evidence>
<reference evidence="1" key="1">
    <citation type="submission" date="2013-11" db="EMBL/GenBank/DDBJ databases">
        <title>Genome sequence of the fusiform rust pathogen reveals effectors for host alternation and coevolution with pine.</title>
        <authorList>
            <consortium name="DOE Joint Genome Institute"/>
            <person name="Smith K."/>
            <person name="Pendleton A."/>
            <person name="Kubisiak T."/>
            <person name="Anderson C."/>
            <person name="Salamov A."/>
            <person name="Aerts A."/>
            <person name="Riley R."/>
            <person name="Clum A."/>
            <person name="Lindquist E."/>
            <person name="Ence D."/>
            <person name="Campbell M."/>
            <person name="Kronenberg Z."/>
            <person name="Feau N."/>
            <person name="Dhillon B."/>
            <person name="Hamelin R."/>
            <person name="Burleigh J."/>
            <person name="Smith J."/>
            <person name="Yandell M."/>
            <person name="Nelson C."/>
            <person name="Grigoriev I."/>
            <person name="Davis J."/>
        </authorList>
    </citation>
    <scope>NUCLEOTIDE SEQUENCE</scope>
    <source>
        <strain evidence="1">G11</strain>
    </source>
</reference>